<dbReference type="OrthoDB" id="8908103at2"/>
<accession>A1VX78</accession>
<dbReference type="KEGG" id="pna:Pnap_5008"/>
<dbReference type="HOGENOM" id="CLU_1729699_0_0_4"/>
<dbReference type="RefSeq" id="WP_011798622.1">
    <property type="nucleotide sequence ID" value="NC_008764.1"/>
</dbReference>
<evidence type="ECO:0000256" key="1">
    <source>
        <dbReference type="SAM" id="MobiDB-lite"/>
    </source>
</evidence>
<name>A1VX78_POLNA</name>
<reference evidence="3" key="1">
    <citation type="journal article" date="2009" name="Environ. Microbiol.">
        <title>The genome of Polaromonas naphthalenivorans strain CJ2, isolated from coal tar-contaminated sediment, reveals physiological and metabolic versatility and evolution through extensive horizontal gene transfer.</title>
        <authorList>
            <person name="Yagi J.M."/>
            <person name="Sims D."/>
            <person name="Brettin T."/>
            <person name="Bruce D."/>
            <person name="Madsen E.L."/>
        </authorList>
    </citation>
    <scope>NUCLEOTIDE SEQUENCE [LARGE SCALE GENOMIC DNA]</scope>
    <source>
        <strain evidence="3">CJ2</strain>
        <plasmid evidence="3">Plasmid pPNAP08</plasmid>
    </source>
</reference>
<dbReference type="EMBL" id="CP000537">
    <property type="protein sequence ID" value="ABM40256.1"/>
    <property type="molecule type" value="Genomic_DNA"/>
</dbReference>
<dbReference type="Proteomes" id="UP000000644">
    <property type="component" value="Plasmid pPNAP08"/>
</dbReference>
<gene>
    <name evidence="2" type="ordered locus">Pnap_5008</name>
</gene>
<organism evidence="2 3">
    <name type="scientific">Polaromonas naphthalenivorans (strain CJ2)</name>
    <dbReference type="NCBI Taxonomy" id="365044"/>
    <lineage>
        <taxon>Bacteria</taxon>
        <taxon>Pseudomonadati</taxon>
        <taxon>Pseudomonadota</taxon>
        <taxon>Betaproteobacteria</taxon>
        <taxon>Burkholderiales</taxon>
        <taxon>Comamonadaceae</taxon>
        <taxon>Polaromonas</taxon>
    </lineage>
</organism>
<geneLocation type="plasmid" evidence="2 3">
    <name>pPNAP08</name>
</geneLocation>
<keyword evidence="2" id="KW-0614">Plasmid</keyword>
<sequence length="151" mass="16956">MYIREQGKKVQLLRSPYDPEKKRCVQKLAHSFPRSYSYSSTELDTYLSAEQIADLSDDEKKELTEWLTVRSDKNLAESRKSSITMTPYYADQLADNISSDVVDLSEKQADKIWDAMDKLAKAMRKAGYKKPAVKAAPGAQAGSADQPSLTL</sequence>
<proteinExistence type="predicted"/>
<keyword evidence="3" id="KW-1185">Reference proteome</keyword>
<protein>
    <submittedName>
        <fullName evidence="2">Uncharacterized protein</fullName>
    </submittedName>
</protein>
<evidence type="ECO:0000313" key="3">
    <source>
        <dbReference type="Proteomes" id="UP000000644"/>
    </source>
</evidence>
<dbReference type="AlphaFoldDB" id="A1VX78"/>
<feature type="region of interest" description="Disordered" evidence="1">
    <location>
        <begin position="130"/>
        <end position="151"/>
    </location>
</feature>
<evidence type="ECO:0000313" key="2">
    <source>
        <dbReference type="EMBL" id="ABM40256.1"/>
    </source>
</evidence>